<keyword evidence="4" id="KW-1185">Reference proteome</keyword>
<evidence type="ECO:0000313" key="3">
    <source>
        <dbReference type="EMBL" id="MBR7743439.1"/>
    </source>
</evidence>
<organism evidence="3 4">
    <name type="scientific">Phycicoccus avicenniae</name>
    <dbReference type="NCBI Taxonomy" id="2828860"/>
    <lineage>
        <taxon>Bacteria</taxon>
        <taxon>Bacillati</taxon>
        <taxon>Actinomycetota</taxon>
        <taxon>Actinomycetes</taxon>
        <taxon>Micrococcales</taxon>
        <taxon>Intrasporangiaceae</taxon>
        <taxon>Phycicoccus</taxon>
    </lineage>
</organism>
<sequence length="119" mass="13040">MGLRERLRDFARTPIEEQADDLREQSHDEGGDDLTALAPRHPACVCGTVRTVTLPPRRSVPALVAEVWDGKGTVNLVWVGRRAIGGIEPGTFVRARGRVAVTKGVPTIFNPSYEIIPKQ</sequence>
<evidence type="ECO:0000313" key="4">
    <source>
        <dbReference type="Proteomes" id="UP000677016"/>
    </source>
</evidence>
<dbReference type="AlphaFoldDB" id="A0A941D7C2"/>
<dbReference type="InterPro" id="IPR012340">
    <property type="entry name" value="NA-bd_OB-fold"/>
</dbReference>
<dbReference type="Gene3D" id="2.40.50.140">
    <property type="entry name" value="Nucleic acid-binding proteins"/>
    <property type="match status" value="1"/>
</dbReference>
<dbReference type="RefSeq" id="WP_211602826.1">
    <property type="nucleotide sequence ID" value="NZ_JAGSNF010000012.1"/>
</dbReference>
<reference evidence="3" key="1">
    <citation type="submission" date="2021-04" db="EMBL/GenBank/DDBJ databases">
        <title>Phycicoccus avicenniae sp. nov., a novel endophytic actinomycetes isolated from branch of Avicennia mariana.</title>
        <authorList>
            <person name="Tuo L."/>
        </authorList>
    </citation>
    <scope>NUCLEOTIDE SEQUENCE</scope>
    <source>
        <strain evidence="3">BSK3Z-2</strain>
    </source>
</reference>
<proteinExistence type="predicted"/>
<feature type="domain" description="OB" evidence="2">
    <location>
        <begin position="44"/>
        <end position="116"/>
    </location>
</feature>
<evidence type="ECO:0000256" key="1">
    <source>
        <dbReference type="SAM" id="MobiDB-lite"/>
    </source>
</evidence>
<dbReference type="InterPro" id="IPR004365">
    <property type="entry name" value="NA-bd_OB_tRNA"/>
</dbReference>
<evidence type="ECO:0000259" key="2">
    <source>
        <dbReference type="Pfam" id="PF01336"/>
    </source>
</evidence>
<accession>A0A941D7C2</accession>
<feature type="region of interest" description="Disordered" evidence="1">
    <location>
        <begin position="1"/>
        <end position="37"/>
    </location>
</feature>
<dbReference type="EMBL" id="JAGSNF010000012">
    <property type="protein sequence ID" value="MBR7743439.1"/>
    <property type="molecule type" value="Genomic_DNA"/>
</dbReference>
<comment type="caution">
    <text evidence="3">The sequence shown here is derived from an EMBL/GenBank/DDBJ whole genome shotgun (WGS) entry which is preliminary data.</text>
</comment>
<feature type="compositionally biased region" description="Basic and acidic residues" evidence="1">
    <location>
        <begin position="1"/>
        <end position="29"/>
    </location>
</feature>
<protein>
    <submittedName>
        <fullName evidence="3">OB-fold nucleic acid binding domain-containing protein</fullName>
    </submittedName>
</protein>
<dbReference type="CDD" id="cd04488">
    <property type="entry name" value="RecG_wedge_OBF"/>
    <property type="match status" value="1"/>
</dbReference>
<dbReference type="Proteomes" id="UP000677016">
    <property type="component" value="Unassembled WGS sequence"/>
</dbReference>
<name>A0A941D7C2_9MICO</name>
<dbReference type="GO" id="GO:0003676">
    <property type="term" value="F:nucleic acid binding"/>
    <property type="evidence" value="ECO:0007669"/>
    <property type="project" value="InterPro"/>
</dbReference>
<dbReference type="Pfam" id="PF01336">
    <property type="entry name" value="tRNA_anti-codon"/>
    <property type="match status" value="1"/>
</dbReference>
<gene>
    <name evidence="3" type="ORF">KC207_09070</name>
</gene>